<comment type="caution">
    <text evidence="2">The sequence shown here is derived from an EMBL/GenBank/DDBJ whole genome shotgun (WGS) entry which is preliminary data.</text>
</comment>
<organism evidence="2 3">
    <name type="scientific">Caldibacillus debilis GB1</name>
    <dbReference type="NCBI Taxonomy" id="1339248"/>
    <lineage>
        <taxon>Bacteria</taxon>
        <taxon>Bacillati</taxon>
        <taxon>Bacillota</taxon>
        <taxon>Bacilli</taxon>
        <taxon>Bacillales</taxon>
        <taxon>Bacillaceae</taxon>
        <taxon>Caldibacillus</taxon>
    </lineage>
</organism>
<evidence type="ECO:0000313" key="3">
    <source>
        <dbReference type="Proteomes" id="UP000286235"/>
    </source>
</evidence>
<sequence>MRKVKFTLSLGLCKREEVITFDDDITDEEIQEEYEQWQVEQLDGGWEEVD</sequence>
<dbReference type="EMBL" id="AZRV01000035">
    <property type="protein sequence ID" value="RKO61673.1"/>
    <property type="molecule type" value="Genomic_DNA"/>
</dbReference>
<reference evidence="2 3" key="1">
    <citation type="submission" date="2013-12" db="EMBL/GenBank/DDBJ databases">
        <title>Genome and proteome characterization of Caldibacillus debilis GB1 derived from a cellulolytic aero-tolerant co-culture.</title>
        <authorList>
            <person name="Wushke S.T."/>
            <person name="Zhang X."/>
            <person name="Fristensky B."/>
            <person name="Wilkins J.A."/>
            <person name="Levin D.B."/>
            <person name="Sparling R."/>
        </authorList>
    </citation>
    <scope>NUCLEOTIDE SEQUENCE [LARGE SCALE GENOMIC DNA]</scope>
    <source>
        <strain evidence="2 3">GB1</strain>
    </source>
</reference>
<dbReference type="Pfam" id="PF23768">
    <property type="entry name" value="DUF7167"/>
    <property type="match status" value="1"/>
</dbReference>
<accession>A0A420VE95</accession>
<dbReference type="RefSeq" id="WP_183041591.1">
    <property type="nucleotide sequence ID" value="NZ_AZRV01000035.1"/>
</dbReference>
<dbReference type="Proteomes" id="UP000286235">
    <property type="component" value="Unassembled WGS sequence"/>
</dbReference>
<evidence type="ECO:0000259" key="1">
    <source>
        <dbReference type="Pfam" id="PF23768"/>
    </source>
</evidence>
<protein>
    <recommendedName>
        <fullName evidence="1">DUF7167 domain-containing protein</fullName>
    </recommendedName>
</protein>
<dbReference type="InterPro" id="IPR055591">
    <property type="entry name" value="DUF7167"/>
</dbReference>
<evidence type="ECO:0000313" key="2">
    <source>
        <dbReference type="EMBL" id="RKO61673.1"/>
    </source>
</evidence>
<gene>
    <name evidence="2" type="ORF">Cdeb_01144</name>
</gene>
<proteinExistence type="predicted"/>
<name>A0A420VE95_9BACI</name>
<keyword evidence="3" id="KW-1185">Reference proteome</keyword>
<dbReference type="AlphaFoldDB" id="A0A420VE95"/>
<feature type="domain" description="DUF7167" evidence="1">
    <location>
        <begin position="2"/>
        <end position="50"/>
    </location>
</feature>